<reference evidence="2" key="1">
    <citation type="journal article" date="2020" name="New Phytol.">
        <title>Comparative genomics reveals dynamic genome evolution in host specialist ectomycorrhizal fungi.</title>
        <authorList>
            <person name="Lofgren L.A."/>
            <person name="Nguyen N.H."/>
            <person name="Vilgalys R."/>
            <person name="Ruytinx J."/>
            <person name="Liao H.L."/>
            <person name="Branco S."/>
            <person name="Kuo A."/>
            <person name="LaButti K."/>
            <person name="Lipzen A."/>
            <person name="Andreopoulos W."/>
            <person name="Pangilinan J."/>
            <person name="Riley R."/>
            <person name="Hundley H."/>
            <person name="Na H."/>
            <person name="Barry K."/>
            <person name="Grigoriev I.V."/>
            <person name="Stajich J.E."/>
            <person name="Kennedy P.G."/>
        </authorList>
    </citation>
    <scope>NUCLEOTIDE SEQUENCE</scope>
    <source>
        <strain evidence="2">FC423</strain>
    </source>
</reference>
<dbReference type="OrthoDB" id="10261556at2759"/>
<dbReference type="Pfam" id="PF00271">
    <property type="entry name" value="Helicase_C"/>
    <property type="match status" value="1"/>
</dbReference>
<sequence length="105" mass="12216">KLRDLPLPKFLVFFDNINNAIEATKFLQSCLPQECQDKVKWSNAGMTMYFKQDEVKNYTQGITWGFCMTESFGMGIDITDIHIVIQWQATWCSLSTIWQRFGHAV</sequence>
<dbReference type="InterPro" id="IPR027417">
    <property type="entry name" value="P-loop_NTPase"/>
</dbReference>
<dbReference type="RefSeq" id="XP_041284285.1">
    <property type="nucleotide sequence ID" value="XM_041432180.1"/>
</dbReference>
<dbReference type="InterPro" id="IPR001650">
    <property type="entry name" value="Helicase_C-like"/>
</dbReference>
<name>A0A9P7EQ71_9AGAM</name>
<evidence type="ECO:0000313" key="2">
    <source>
        <dbReference type="EMBL" id="KAG2082330.1"/>
    </source>
</evidence>
<comment type="caution">
    <text evidence="2">The sequence shown here is derived from an EMBL/GenBank/DDBJ whole genome shotgun (WGS) entry which is preliminary data.</text>
</comment>
<protein>
    <recommendedName>
        <fullName evidence="1">Helicase C-terminal domain-containing protein</fullName>
    </recommendedName>
</protein>
<proteinExistence type="predicted"/>
<feature type="domain" description="Helicase C-terminal" evidence="1">
    <location>
        <begin position="9"/>
        <end position="103"/>
    </location>
</feature>
<dbReference type="Gene3D" id="3.40.50.300">
    <property type="entry name" value="P-loop containing nucleotide triphosphate hydrolases"/>
    <property type="match status" value="1"/>
</dbReference>
<evidence type="ECO:0000259" key="1">
    <source>
        <dbReference type="Pfam" id="PF00271"/>
    </source>
</evidence>
<dbReference type="AlphaFoldDB" id="A0A9P7EQ71"/>
<dbReference type="EMBL" id="JABBWM010000342">
    <property type="protein sequence ID" value="KAG2082330.1"/>
    <property type="molecule type" value="Genomic_DNA"/>
</dbReference>
<dbReference type="Proteomes" id="UP000823399">
    <property type="component" value="Unassembled WGS sequence"/>
</dbReference>
<feature type="non-terminal residue" evidence="2">
    <location>
        <position position="105"/>
    </location>
</feature>
<organism evidence="2 3">
    <name type="scientific">Suillus discolor</name>
    <dbReference type="NCBI Taxonomy" id="1912936"/>
    <lineage>
        <taxon>Eukaryota</taxon>
        <taxon>Fungi</taxon>
        <taxon>Dikarya</taxon>
        <taxon>Basidiomycota</taxon>
        <taxon>Agaricomycotina</taxon>
        <taxon>Agaricomycetes</taxon>
        <taxon>Agaricomycetidae</taxon>
        <taxon>Boletales</taxon>
        <taxon>Suillineae</taxon>
        <taxon>Suillaceae</taxon>
        <taxon>Suillus</taxon>
    </lineage>
</organism>
<accession>A0A9P7EQ71</accession>
<keyword evidence="3" id="KW-1185">Reference proteome</keyword>
<dbReference type="SUPFAM" id="SSF52540">
    <property type="entry name" value="P-loop containing nucleoside triphosphate hydrolases"/>
    <property type="match status" value="1"/>
</dbReference>
<gene>
    <name evidence="2" type="ORF">F5147DRAFT_590424</name>
</gene>
<evidence type="ECO:0000313" key="3">
    <source>
        <dbReference type="Proteomes" id="UP000823399"/>
    </source>
</evidence>
<dbReference type="GeneID" id="64694439"/>